<dbReference type="Pfam" id="PF00122">
    <property type="entry name" value="E1-E2_ATPase"/>
    <property type="match status" value="1"/>
</dbReference>
<dbReference type="PRINTS" id="PR00121">
    <property type="entry name" value="NAKATPASE"/>
</dbReference>
<dbReference type="Gene3D" id="2.70.150.10">
    <property type="entry name" value="Calcium-transporting ATPase, cytoplasmic transduction domain A"/>
    <property type="match status" value="1"/>
</dbReference>
<reference evidence="12 13" key="1">
    <citation type="journal article" date="2010" name="Proc. Natl. Acad. Sci. U.S.A.">
        <title>A Nitrospira metagenome illuminates the physiology and evolution of globally important nitrite-oxidizing bacteria.</title>
        <authorList>
            <person name="Lucker S."/>
            <person name="Wagner M."/>
            <person name="Maixner F."/>
            <person name="Pelletier E."/>
            <person name="Koch H."/>
            <person name="Vacherie B."/>
            <person name="Rattei T."/>
            <person name="Sinninghe Damste J."/>
            <person name="Spieck E."/>
            <person name="Le Paslier D."/>
            <person name="Daims H."/>
        </authorList>
    </citation>
    <scope>NUCLEOTIDE SEQUENCE [LARGE SCALE GENOMIC DNA]</scope>
</reference>
<name>D8PJ88_9BACT</name>
<dbReference type="PANTHER" id="PTHR43294:SF21">
    <property type="entry name" value="CATION TRANSPORTING ATPASE"/>
    <property type="match status" value="1"/>
</dbReference>
<dbReference type="GO" id="GO:0016887">
    <property type="term" value="F:ATP hydrolysis activity"/>
    <property type="evidence" value="ECO:0007669"/>
    <property type="project" value="InterPro"/>
</dbReference>
<dbReference type="STRING" id="330214.NIDE3786"/>
<keyword evidence="5" id="KW-0547">Nucleotide-binding</keyword>
<dbReference type="KEGG" id="nde:NIDE3786"/>
<dbReference type="InterPro" id="IPR023214">
    <property type="entry name" value="HAD_sf"/>
</dbReference>
<keyword evidence="8 10" id="KW-1133">Transmembrane helix</keyword>
<dbReference type="InterPro" id="IPR044492">
    <property type="entry name" value="P_typ_ATPase_HD_dom"/>
</dbReference>
<evidence type="ECO:0000256" key="5">
    <source>
        <dbReference type="ARBA" id="ARBA00022741"/>
    </source>
</evidence>
<dbReference type="SFLD" id="SFLDS00003">
    <property type="entry name" value="Haloacid_Dehalogenase"/>
    <property type="match status" value="1"/>
</dbReference>
<dbReference type="PRINTS" id="PR00119">
    <property type="entry name" value="CATATPASE"/>
</dbReference>
<dbReference type="EC" id="3.6.3.8" evidence="12"/>
<dbReference type="HOGENOM" id="CLU_002360_3_3_0"/>
<dbReference type="EMBL" id="FP929003">
    <property type="protein sequence ID" value="CBK43462.1"/>
    <property type="molecule type" value="Genomic_DNA"/>
</dbReference>
<gene>
    <name evidence="12" type="ORF">NIDE3786</name>
</gene>
<dbReference type="SFLD" id="SFLDG00002">
    <property type="entry name" value="C1.7:_P-type_atpase_like"/>
    <property type="match status" value="1"/>
</dbReference>
<keyword evidence="4 10" id="KW-0812">Transmembrane</keyword>
<feature type="transmembrane region" description="Helical" evidence="10">
    <location>
        <begin position="281"/>
        <end position="306"/>
    </location>
</feature>
<comment type="subcellular location">
    <subcellularLocation>
        <location evidence="1">Cell membrane</location>
        <topology evidence="1">Multi-pass membrane protein</topology>
    </subcellularLocation>
</comment>
<keyword evidence="13" id="KW-1185">Reference proteome</keyword>
<dbReference type="InterPro" id="IPR050510">
    <property type="entry name" value="Cation_transp_ATPase_P-type"/>
</dbReference>
<dbReference type="PANTHER" id="PTHR43294">
    <property type="entry name" value="SODIUM/POTASSIUM-TRANSPORTING ATPASE SUBUNIT ALPHA"/>
    <property type="match status" value="1"/>
</dbReference>
<dbReference type="InterPro" id="IPR036412">
    <property type="entry name" value="HAD-like_sf"/>
</dbReference>
<dbReference type="InterPro" id="IPR023298">
    <property type="entry name" value="ATPase_P-typ_TM_dom_sf"/>
</dbReference>
<dbReference type="OrthoDB" id="9759222at2"/>
<dbReference type="InterPro" id="IPR018303">
    <property type="entry name" value="ATPase_P-typ_P_site"/>
</dbReference>
<feature type="transmembrane region" description="Helical" evidence="10">
    <location>
        <begin position="61"/>
        <end position="79"/>
    </location>
</feature>
<evidence type="ECO:0000313" key="13">
    <source>
        <dbReference type="Proteomes" id="UP000001660"/>
    </source>
</evidence>
<dbReference type="InterPro" id="IPR008250">
    <property type="entry name" value="ATPase_P-typ_transduc_dom_A_sf"/>
</dbReference>
<dbReference type="InterPro" id="IPR004014">
    <property type="entry name" value="ATPase_P-typ_cation-transptr_N"/>
</dbReference>
<keyword evidence="6" id="KW-0067">ATP-binding</keyword>
<organism evidence="12 13">
    <name type="scientific">Nitrospira defluvii</name>
    <dbReference type="NCBI Taxonomy" id="330214"/>
    <lineage>
        <taxon>Bacteria</taxon>
        <taxon>Pseudomonadati</taxon>
        <taxon>Nitrospirota</taxon>
        <taxon>Nitrospiria</taxon>
        <taxon>Nitrospirales</taxon>
        <taxon>Nitrospiraceae</taxon>
        <taxon>Nitrospira</taxon>
    </lineage>
</organism>
<dbReference type="SUPFAM" id="SSF81660">
    <property type="entry name" value="Metal cation-transporting ATPase, ATP-binding domain N"/>
    <property type="match status" value="1"/>
</dbReference>
<feature type="transmembrane region" description="Helical" evidence="10">
    <location>
        <begin position="254"/>
        <end position="275"/>
    </location>
</feature>
<dbReference type="Gene3D" id="1.20.1110.10">
    <property type="entry name" value="Calcium-transporting ATPase, transmembrane domain"/>
    <property type="match status" value="1"/>
</dbReference>
<feature type="transmembrane region" description="Helical" evidence="10">
    <location>
        <begin position="91"/>
        <end position="108"/>
    </location>
</feature>
<evidence type="ECO:0000256" key="1">
    <source>
        <dbReference type="ARBA" id="ARBA00004651"/>
    </source>
</evidence>
<dbReference type="GO" id="GO:0005524">
    <property type="term" value="F:ATP binding"/>
    <property type="evidence" value="ECO:0007669"/>
    <property type="project" value="UniProtKB-KW"/>
</dbReference>
<comment type="similarity">
    <text evidence="2">Belongs to the cation transport ATPase (P-type) (TC 3.A.3) family. Type IIA subfamily.</text>
</comment>
<sequence length="932" mass="100676">MPELTALEVCRLAPSQVYRALATTPQGLASDDVRRRTLRYGPNSLQALHGMPLISRFARQFTHFLALLLWLAAGLAFLADALHSGEGMATLGWAILGVILINAIFAFLQEYKAERAVQALRSMLPAQAWVLRDGQQQQIARSELVPGDVLVLEEGEQIPADARLTEAVGMRVDNSSLTGESKPQRRSADPITDGHPLDIANLAFAGTTVLSGHGQGVVFATGLNTEFGKIAHLTTTVHTGLSPLQQEIVKVTHLVAALSFLMGLVFFIIGLGMGLSFWTSAIFGIGIIVANVPEGLLPTVTLALAIGSQRMAARKALVKHLASVETLGCTTVICTDKTGTLTENRMRLDRLYVDDLVVESREGCLFTRNRLITAPESERWRPLFDAIVHCNNAKRTRHPDGRSRTTGDPTETALLDFAADHGLLHRPPLRRMGEIPFDADRKRMTTLHWSEGRLLAFTKGAPESVLPLCTRQQGSSTPAELTVDGRKKVLAQSQAFAQQAYRVLAVAMREVERGVEQLDADTVEQGLTFLGLVAMMDPPHREVPDAIKQCRRAGVRVMMITGDHPLTALAVARKVGLAPETTATPLGHFVPVIEGAHIDTFSDDQLRQLLTPTTPGEPDPIFARMAPRHKMRIVSALKDMREVVAVTGDGVNDAPALKTADIGIAMGIAGTDVAKETASMILLDDNFATIVHAIEEGRAVYTNIRKFVTYVLASNIPEIVPYLGFGLSSMPLALTIPQILAVDLGTDMVPALALAAEPPEGGVMDDPPRPRTERLLSWDVLLRAYAFLGLIEAGIAMGGFFLYLYSQGWSWGAPLDWASPLYKEATTVTFAGIVAAQVANVFACRSDRISTFRLGWFSNPLILAGIAVELTILLVMTYSPVGHLVLGTASLPAWIFGPLALGAVGLLLADELQKFVRGRMGARLPLQAGGGI</sequence>
<dbReference type="GO" id="GO:0005886">
    <property type="term" value="C:plasma membrane"/>
    <property type="evidence" value="ECO:0007669"/>
    <property type="project" value="UniProtKB-SubCell"/>
</dbReference>
<evidence type="ECO:0000256" key="10">
    <source>
        <dbReference type="SAM" id="Phobius"/>
    </source>
</evidence>
<dbReference type="AlphaFoldDB" id="D8PJ88"/>
<proteinExistence type="inferred from homology"/>
<evidence type="ECO:0000256" key="4">
    <source>
        <dbReference type="ARBA" id="ARBA00022692"/>
    </source>
</evidence>
<dbReference type="NCBIfam" id="TIGR01494">
    <property type="entry name" value="ATPase_P-type"/>
    <property type="match status" value="3"/>
</dbReference>
<evidence type="ECO:0000256" key="2">
    <source>
        <dbReference type="ARBA" id="ARBA00005675"/>
    </source>
</evidence>
<feature type="transmembrane region" description="Helical" evidence="10">
    <location>
        <begin position="856"/>
        <end position="879"/>
    </location>
</feature>
<accession>D8PJ88</accession>
<keyword evidence="3" id="KW-1003">Cell membrane</keyword>
<dbReference type="SUPFAM" id="SSF56784">
    <property type="entry name" value="HAD-like"/>
    <property type="match status" value="1"/>
</dbReference>
<dbReference type="Pfam" id="PF00690">
    <property type="entry name" value="Cation_ATPase_N"/>
    <property type="match status" value="1"/>
</dbReference>
<evidence type="ECO:0000259" key="11">
    <source>
        <dbReference type="SMART" id="SM00831"/>
    </source>
</evidence>
<evidence type="ECO:0000313" key="12">
    <source>
        <dbReference type="EMBL" id="CBK43462.1"/>
    </source>
</evidence>
<keyword evidence="7" id="KW-1278">Translocase</keyword>
<feature type="domain" description="Cation-transporting P-type ATPase N-terminal" evidence="11">
    <location>
        <begin position="8"/>
        <end position="81"/>
    </location>
</feature>
<dbReference type="SUPFAM" id="SSF81665">
    <property type="entry name" value="Calcium ATPase, transmembrane domain M"/>
    <property type="match status" value="1"/>
</dbReference>
<dbReference type="InterPro" id="IPR059000">
    <property type="entry name" value="ATPase_P-type_domA"/>
</dbReference>
<feature type="transmembrane region" description="Helical" evidence="10">
    <location>
        <begin position="780"/>
        <end position="805"/>
    </location>
</feature>
<dbReference type="Pfam" id="PF13246">
    <property type="entry name" value="Cation_ATPase"/>
    <property type="match status" value="1"/>
</dbReference>
<feature type="transmembrane region" description="Helical" evidence="10">
    <location>
        <begin position="891"/>
        <end position="909"/>
    </location>
</feature>
<dbReference type="InterPro" id="IPR001757">
    <property type="entry name" value="P_typ_ATPase"/>
</dbReference>
<dbReference type="SUPFAM" id="SSF81653">
    <property type="entry name" value="Calcium ATPase, transduction domain A"/>
    <property type="match status" value="1"/>
</dbReference>
<keyword evidence="9 10" id="KW-0472">Membrane</keyword>
<dbReference type="InterPro" id="IPR023299">
    <property type="entry name" value="ATPase_P-typ_cyto_dom_N"/>
</dbReference>
<feature type="transmembrane region" description="Helical" evidence="10">
    <location>
        <begin position="825"/>
        <end position="844"/>
    </location>
</feature>
<dbReference type="Gene3D" id="3.40.50.1000">
    <property type="entry name" value="HAD superfamily/HAD-like"/>
    <property type="match status" value="1"/>
</dbReference>
<evidence type="ECO:0000256" key="8">
    <source>
        <dbReference type="ARBA" id="ARBA00022989"/>
    </source>
</evidence>
<dbReference type="Pfam" id="PF00689">
    <property type="entry name" value="Cation_ATPase_C"/>
    <property type="match status" value="1"/>
</dbReference>
<evidence type="ECO:0000256" key="7">
    <source>
        <dbReference type="ARBA" id="ARBA00022967"/>
    </source>
</evidence>
<protein>
    <submittedName>
        <fullName evidence="12">Putative Calcium-transporting ATPase</fullName>
        <ecNumber evidence="12">3.6.3.8</ecNumber>
    </submittedName>
</protein>
<evidence type="ECO:0000256" key="6">
    <source>
        <dbReference type="ARBA" id="ARBA00022840"/>
    </source>
</evidence>
<dbReference type="SMART" id="SM00831">
    <property type="entry name" value="Cation_ATPase_N"/>
    <property type="match status" value="1"/>
</dbReference>
<dbReference type="eggNOG" id="COG0474">
    <property type="taxonomic scope" value="Bacteria"/>
</dbReference>
<dbReference type="Proteomes" id="UP000001660">
    <property type="component" value="Chromosome"/>
</dbReference>
<dbReference type="PROSITE" id="PS00154">
    <property type="entry name" value="ATPASE_E1_E2"/>
    <property type="match status" value="1"/>
</dbReference>
<dbReference type="SFLD" id="SFLDF00027">
    <property type="entry name" value="p-type_atpase"/>
    <property type="match status" value="1"/>
</dbReference>
<dbReference type="InterPro" id="IPR006068">
    <property type="entry name" value="ATPase_P-typ_cation-transptr_C"/>
</dbReference>
<dbReference type="FunFam" id="3.40.50.1000:FF:000083">
    <property type="entry name" value="Sodium/potassium-transporting ATPase subunit alpha"/>
    <property type="match status" value="1"/>
</dbReference>
<evidence type="ECO:0000256" key="9">
    <source>
        <dbReference type="ARBA" id="ARBA00023136"/>
    </source>
</evidence>
<dbReference type="Gene3D" id="3.40.1110.10">
    <property type="entry name" value="Calcium-transporting ATPase, cytoplasmic domain N"/>
    <property type="match status" value="1"/>
</dbReference>
<evidence type="ECO:0000256" key="3">
    <source>
        <dbReference type="ARBA" id="ARBA00022475"/>
    </source>
</evidence>
<keyword evidence="12" id="KW-0378">Hydrolase</keyword>